<comment type="caution">
    <text evidence="8">The sequence shown here is derived from an EMBL/GenBank/DDBJ whole genome shotgun (WGS) entry which is preliminary data.</text>
</comment>
<protein>
    <submittedName>
        <fullName evidence="8">Repressor in ring oxydation complex/ phenylacetic acid degradation pathway related protein (PaaX)</fullName>
    </submittedName>
</protein>
<dbReference type="EMBL" id="LCCE01000044">
    <property type="protein sequence ID" value="KKS25241.1"/>
    <property type="molecule type" value="Genomic_DNA"/>
</dbReference>
<evidence type="ECO:0000256" key="5">
    <source>
        <dbReference type="ARBA" id="ARBA00022842"/>
    </source>
</evidence>
<accession>A0A0G0ZTD1</accession>
<dbReference type="GO" id="GO:0043571">
    <property type="term" value="P:maintenance of CRISPR repeat elements"/>
    <property type="evidence" value="ECO:0007669"/>
    <property type="project" value="InterPro"/>
</dbReference>
<keyword evidence="4" id="KW-0378">Hydrolase</keyword>
<keyword evidence="3" id="KW-0255">Endonuclease</keyword>
<keyword evidence="6" id="KW-0051">Antiviral defense</keyword>
<sequence length="189" mass="22869">MKNKVKTNKRSGTFQRKVLLLLFGSLSFGFTYNLRQQLWILKQMKREWNKINKQALKRAIRSLYESKLVDMRDGAGDAVKIILTENGKKKALEYEIDEMIIKTPKIWDRKWRIIIFDIPEKYKKIREAMRQHLKRLGFYKLQKSVFILPYECCDEIEFLIEFYNIRSYVRQIVAEKIDNELHLKEIFKI</sequence>
<evidence type="ECO:0000256" key="2">
    <source>
        <dbReference type="ARBA" id="ARBA00022723"/>
    </source>
</evidence>
<dbReference type="AlphaFoldDB" id="A0A0G0ZTD1"/>
<name>A0A0G0ZTD1_9BACT</name>
<dbReference type="Proteomes" id="UP000033859">
    <property type="component" value="Unassembled WGS sequence"/>
</dbReference>
<keyword evidence="1" id="KW-0540">Nuclease</keyword>
<dbReference type="Pfam" id="PF20803">
    <property type="entry name" value="PaaX_M"/>
    <property type="match status" value="1"/>
</dbReference>
<feature type="domain" description="Transcriptional repressor PaaX-like central Cas2-like" evidence="7">
    <location>
        <begin position="106"/>
        <end position="178"/>
    </location>
</feature>
<evidence type="ECO:0000256" key="1">
    <source>
        <dbReference type="ARBA" id="ARBA00022722"/>
    </source>
</evidence>
<evidence type="ECO:0000256" key="3">
    <source>
        <dbReference type="ARBA" id="ARBA00022759"/>
    </source>
</evidence>
<dbReference type="GO" id="GO:0004521">
    <property type="term" value="F:RNA endonuclease activity"/>
    <property type="evidence" value="ECO:0007669"/>
    <property type="project" value="InterPro"/>
</dbReference>
<evidence type="ECO:0000313" key="8">
    <source>
        <dbReference type="EMBL" id="KKS25241.1"/>
    </source>
</evidence>
<evidence type="ECO:0000313" key="9">
    <source>
        <dbReference type="Proteomes" id="UP000033859"/>
    </source>
</evidence>
<dbReference type="NCBIfam" id="TIGR01573">
    <property type="entry name" value="cas2"/>
    <property type="match status" value="1"/>
</dbReference>
<dbReference type="InterPro" id="IPR048846">
    <property type="entry name" value="PaaX-like_central"/>
</dbReference>
<reference evidence="8 9" key="1">
    <citation type="journal article" date="2015" name="Nature">
        <title>rRNA introns, odd ribosomes, and small enigmatic genomes across a large radiation of phyla.</title>
        <authorList>
            <person name="Brown C.T."/>
            <person name="Hug L.A."/>
            <person name="Thomas B.C."/>
            <person name="Sharon I."/>
            <person name="Castelle C.J."/>
            <person name="Singh A."/>
            <person name="Wilkins M.J."/>
            <person name="Williams K.H."/>
            <person name="Banfield J.F."/>
        </authorList>
    </citation>
    <scope>NUCLEOTIDE SEQUENCE [LARGE SCALE GENOMIC DNA]</scope>
</reference>
<evidence type="ECO:0000256" key="4">
    <source>
        <dbReference type="ARBA" id="ARBA00022801"/>
    </source>
</evidence>
<dbReference type="Gene3D" id="3.30.70.2650">
    <property type="match status" value="1"/>
</dbReference>
<dbReference type="InterPro" id="IPR021127">
    <property type="entry name" value="CRISPR_associated_Cas2"/>
</dbReference>
<organism evidence="8 9">
    <name type="scientific">Candidatus Yanofskybacteria bacterium GW2011_GWC2_41_9</name>
    <dbReference type="NCBI Taxonomy" id="1619029"/>
    <lineage>
        <taxon>Bacteria</taxon>
        <taxon>Candidatus Yanofskyibacteriota</taxon>
    </lineage>
</organism>
<evidence type="ECO:0000256" key="6">
    <source>
        <dbReference type="ARBA" id="ARBA00023118"/>
    </source>
</evidence>
<gene>
    <name evidence="8" type="ORF">UU84_C0044G0008</name>
</gene>
<dbReference type="SUPFAM" id="SSF143430">
    <property type="entry name" value="TTP0101/SSO1404-like"/>
    <property type="match status" value="1"/>
</dbReference>
<keyword evidence="2" id="KW-0479">Metal-binding</keyword>
<evidence type="ECO:0000259" key="7">
    <source>
        <dbReference type="Pfam" id="PF20803"/>
    </source>
</evidence>
<proteinExistence type="predicted"/>
<keyword evidence="5" id="KW-0460">Magnesium</keyword>